<keyword evidence="1" id="KW-0812">Transmembrane</keyword>
<dbReference type="AlphaFoldDB" id="A0A2V2N012"/>
<evidence type="ECO:0000313" key="3">
    <source>
        <dbReference type="EMBL" id="PWR69497.1"/>
    </source>
</evidence>
<dbReference type="EMBL" id="QGMZ01000076">
    <property type="protein sequence ID" value="PWR69497.1"/>
    <property type="molecule type" value="Genomic_DNA"/>
</dbReference>
<dbReference type="Pfam" id="PF13439">
    <property type="entry name" value="Glyco_transf_4"/>
    <property type="match status" value="1"/>
</dbReference>
<dbReference type="Proteomes" id="UP000245934">
    <property type="component" value="Unassembled WGS sequence"/>
</dbReference>
<evidence type="ECO:0000256" key="1">
    <source>
        <dbReference type="SAM" id="Phobius"/>
    </source>
</evidence>
<proteinExistence type="predicted"/>
<dbReference type="Gene3D" id="3.40.50.2000">
    <property type="entry name" value="Glycogen Phosphorylase B"/>
    <property type="match status" value="2"/>
</dbReference>
<dbReference type="InterPro" id="IPR028098">
    <property type="entry name" value="Glyco_trans_4-like_N"/>
</dbReference>
<evidence type="ECO:0000259" key="2">
    <source>
        <dbReference type="Pfam" id="PF13439"/>
    </source>
</evidence>
<evidence type="ECO:0000313" key="4">
    <source>
        <dbReference type="Proteomes" id="UP000245934"/>
    </source>
</evidence>
<accession>A0A2V2N012</accession>
<feature type="transmembrane region" description="Helical" evidence="1">
    <location>
        <begin position="70"/>
        <end position="89"/>
    </location>
</feature>
<reference evidence="3 4" key="1">
    <citation type="submission" date="2018-05" db="EMBL/GenBank/DDBJ databases">
        <title>Draft genome of Methanospirillum stamsii Pt1.</title>
        <authorList>
            <person name="Dueholm M.S."/>
            <person name="Nielsen P.H."/>
            <person name="Bakmann L.F."/>
            <person name="Otzen D.E."/>
        </authorList>
    </citation>
    <scope>NUCLEOTIDE SEQUENCE [LARGE SCALE GENOMIC DNA]</scope>
    <source>
        <strain evidence="3 4">Pt1</strain>
    </source>
</reference>
<dbReference type="RefSeq" id="WP_109942500.1">
    <property type="nucleotide sequence ID" value="NZ_CP176366.1"/>
</dbReference>
<comment type="caution">
    <text evidence="3">The sequence shown here is derived from an EMBL/GenBank/DDBJ whole genome shotgun (WGS) entry which is preliminary data.</text>
</comment>
<organism evidence="3 4">
    <name type="scientific">Methanospirillum stamsii</name>
    <dbReference type="NCBI Taxonomy" id="1277351"/>
    <lineage>
        <taxon>Archaea</taxon>
        <taxon>Methanobacteriati</taxon>
        <taxon>Methanobacteriota</taxon>
        <taxon>Stenosarchaea group</taxon>
        <taxon>Methanomicrobia</taxon>
        <taxon>Methanomicrobiales</taxon>
        <taxon>Methanospirillaceae</taxon>
        <taxon>Methanospirillum</taxon>
    </lineage>
</organism>
<dbReference type="GeneID" id="97608612"/>
<protein>
    <recommendedName>
        <fullName evidence="2">Glycosyltransferase subfamily 4-like N-terminal domain-containing protein</fullName>
    </recommendedName>
</protein>
<dbReference type="SUPFAM" id="SSF53756">
    <property type="entry name" value="UDP-Glycosyltransferase/glycogen phosphorylase"/>
    <property type="match status" value="1"/>
</dbReference>
<keyword evidence="1" id="KW-0472">Membrane</keyword>
<name>A0A2V2N012_9EURY</name>
<dbReference type="OrthoDB" id="132546at2157"/>
<keyword evidence="1" id="KW-1133">Transmembrane helix</keyword>
<gene>
    <name evidence="3" type="ORF">DLD82_17915</name>
</gene>
<feature type="domain" description="Glycosyltransferase subfamily 4-like N-terminal" evidence="2">
    <location>
        <begin position="73"/>
        <end position="186"/>
    </location>
</feature>
<keyword evidence="4" id="KW-1185">Reference proteome</keyword>
<sequence length="395" mass="46309">MNIIVLDVHHPEDGRVNRHIKYMHNLGYNVVHFNVNRYFPFLEPGFFSKYGEKGFRIPVGDSSQSLKNRLLLHFLFITPILALNLIFLLKKSFLENNDSIIHVHDYELLFTGHYLRFFLSHSVKIVYDRHELFETSKGDKLLFDKIPRIYEKFSSRWIDGIIGVSEDHVLQLRDLFKRSIVIIVPNYSDASGYSIDELNEKITNIDSNIFNLVYFGSLDVTLDRDIPLILKVMEFVLKEWKSSEAYIGGLTSNSFLLSMFSELNQKFPGRFHYLGYVSYDNVLYYSSKATIGFLCLKKEYWVLVSANKVYEYLHYGVIPVIKANIENQEAISKCSILFRKDVEDEIVISSVGRLINNKEKMKRMLMESFELGKQYSFENVKQRYHQLYLDLVSDQ</sequence>